<evidence type="ECO:0000313" key="1">
    <source>
        <dbReference type="EMBL" id="QIC72128.1"/>
    </source>
</evidence>
<dbReference type="RefSeq" id="WP_163146687.1">
    <property type="nucleotide sequence ID" value="NZ_CP044458.1"/>
</dbReference>
<gene>
    <name evidence="1" type="ORF">FSC09_17365</name>
</gene>
<geneLocation type="plasmid" evidence="2">
    <name>pb18-3</name>
</geneLocation>
<protein>
    <submittedName>
        <fullName evidence="1">Uncharacterized protein</fullName>
    </submittedName>
</protein>
<organism evidence="1 2">
    <name type="scientific">Acinetobacter indicus</name>
    <dbReference type="NCBI Taxonomy" id="756892"/>
    <lineage>
        <taxon>Bacteria</taxon>
        <taxon>Pseudomonadati</taxon>
        <taxon>Pseudomonadota</taxon>
        <taxon>Gammaproteobacteria</taxon>
        <taxon>Moraxellales</taxon>
        <taxon>Moraxellaceae</taxon>
        <taxon>Acinetobacter</taxon>
    </lineage>
</organism>
<dbReference type="EMBL" id="CP044458">
    <property type="protein sequence ID" value="QIC72128.1"/>
    <property type="molecule type" value="Genomic_DNA"/>
</dbReference>
<sequence length="470" mass="54090">MNTTPDTSDGFYSPGIYNILIPGYDTSIPETHANFFDKLPVGCIPLVSFGHLNEKQVEKVLNHYRIKSVEIEAKHLMGYRQLKYMNGIWANEKVLLNPFAFPIPEEHLLDNSVQNYLFSYDYKDDLKIENHIGIIAHNKKAIPITVYYCKELDRPTTDLAYHQTLLKVIHEQLQQRKKVLDIYSPQNVKDMKIGFGFGDYFFIYKEDEDNIPKFLTAPTLDIQGILKHYRQLVSKKGDTAKYFIHVCGMAMSFKADQISADGTIVNEDELSDLFKRLNKALADGVLPTANLLILNKEWSVHQIKFANPSDFDLSIPSKLYWVKNNSLSWSLYGSQATGDVELFFFRIAPLQDIENEKYSDLLSPKFKDIIKVPEPLTPLEDEENKGCEEFRFKNSAEYLSLNHDPEHKTNLSCCVISESCDDEDYIIAVDQSGNKYCKMADENHPDVISFKEYIEEMVMDLFTTYHANNS</sequence>
<reference evidence="1 2" key="1">
    <citation type="submission" date="2019-09" db="EMBL/GenBank/DDBJ databases">
        <title>Non-baumannii Acinetobacter spp. carrying blaNDM-1 isolated in China.</title>
        <authorList>
            <person name="Cui C."/>
            <person name="Chen C."/>
            <person name="Sun J."/>
            <person name="Liu Y."/>
        </authorList>
    </citation>
    <scope>NUCLEOTIDE SEQUENCE [LARGE SCALE GENOMIC DNA]</scope>
    <source>
        <strain evidence="1 2">B18</strain>
        <plasmid evidence="2">pb18-3</plasmid>
    </source>
</reference>
<evidence type="ECO:0000313" key="2">
    <source>
        <dbReference type="Proteomes" id="UP000503440"/>
    </source>
</evidence>
<keyword evidence="1" id="KW-0614">Plasmid</keyword>
<dbReference type="AlphaFoldDB" id="A0A6C0Y7H7"/>
<accession>A0A6C0Y7H7</accession>
<dbReference type="Proteomes" id="UP000503440">
    <property type="component" value="Plasmid pB18-3"/>
</dbReference>
<name>A0A6C0Y7H7_9GAMM</name>
<proteinExistence type="predicted"/>